<evidence type="ECO:0000256" key="6">
    <source>
        <dbReference type="ARBA" id="ARBA00022729"/>
    </source>
</evidence>
<dbReference type="SMART" id="SM00220">
    <property type="entry name" value="S_TKc"/>
    <property type="match status" value="2"/>
</dbReference>
<dbReference type="Pfam" id="PF00069">
    <property type="entry name" value="Pkinase"/>
    <property type="match status" value="1"/>
</dbReference>
<organism evidence="22 23">
    <name type="scientific">Dendrobium catenatum</name>
    <dbReference type="NCBI Taxonomy" id="906689"/>
    <lineage>
        <taxon>Eukaryota</taxon>
        <taxon>Viridiplantae</taxon>
        <taxon>Streptophyta</taxon>
        <taxon>Embryophyta</taxon>
        <taxon>Tracheophyta</taxon>
        <taxon>Spermatophyta</taxon>
        <taxon>Magnoliopsida</taxon>
        <taxon>Liliopsida</taxon>
        <taxon>Asparagales</taxon>
        <taxon>Orchidaceae</taxon>
        <taxon>Epidendroideae</taxon>
        <taxon>Malaxideae</taxon>
        <taxon>Dendrobiinae</taxon>
        <taxon>Dendrobium</taxon>
    </lineage>
</organism>
<dbReference type="InterPro" id="IPR036426">
    <property type="entry name" value="Bulb-type_lectin_dom_sf"/>
</dbReference>
<dbReference type="SUPFAM" id="SSF51110">
    <property type="entry name" value="alpha-D-mannose-specific plant lectins"/>
    <property type="match status" value="2"/>
</dbReference>
<dbReference type="GO" id="GO:0004674">
    <property type="term" value="F:protein serine/threonine kinase activity"/>
    <property type="evidence" value="ECO:0007669"/>
    <property type="project" value="UniProtKB-KW"/>
</dbReference>
<dbReference type="PROSITE" id="PS50011">
    <property type="entry name" value="PROTEIN_KINASE_DOM"/>
    <property type="match status" value="2"/>
</dbReference>
<dbReference type="PANTHER" id="PTHR47974">
    <property type="entry name" value="OS07G0415500 PROTEIN"/>
    <property type="match status" value="1"/>
</dbReference>
<keyword evidence="23" id="KW-1185">Reference proteome</keyword>
<keyword evidence="15" id="KW-0325">Glycoprotein</keyword>
<keyword evidence="9 22" id="KW-0418">Kinase</keyword>
<dbReference type="Pfam" id="PF08276">
    <property type="entry name" value="PAN_2"/>
    <property type="match status" value="2"/>
</dbReference>
<protein>
    <submittedName>
        <fullName evidence="22">G-type lectin S-receptor-like serine/threonine-protein kinase</fullName>
    </submittedName>
</protein>
<dbReference type="GO" id="GO:0030246">
    <property type="term" value="F:carbohydrate binding"/>
    <property type="evidence" value="ECO:0007669"/>
    <property type="project" value="UniProtKB-KW"/>
</dbReference>
<feature type="signal peptide" evidence="18">
    <location>
        <begin position="1"/>
        <end position="17"/>
    </location>
</feature>
<feature type="chain" id="PRO_5014120986" evidence="18">
    <location>
        <begin position="18"/>
        <end position="1665"/>
    </location>
</feature>
<dbReference type="Gene3D" id="1.10.510.10">
    <property type="entry name" value="Transferase(Phosphotransferase) domain 1"/>
    <property type="match status" value="2"/>
</dbReference>
<evidence type="ECO:0000256" key="11">
    <source>
        <dbReference type="ARBA" id="ARBA00022989"/>
    </source>
</evidence>
<feature type="domain" description="Apple" evidence="21">
    <location>
        <begin position="1213"/>
        <end position="1295"/>
    </location>
</feature>
<feature type="transmembrane region" description="Helical" evidence="17">
    <location>
        <begin position="1310"/>
        <end position="1333"/>
    </location>
</feature>
<dbReference type="Gene3D" id="3.30.200.20">
    <property type="entry name" value="Phosphorylase Kinase, domain 1"/>
    <property type="match status" value="2"/>
</dbReference>
<dbReference type="CDD" id="cd01098">
    <property type="entry name" value="PAN_AP_plant"/>
    <property type="match status" value="2"/>
</dbReference>
<dbReference type="PROSITE" id="PS00107">
    <property type="entry name" value="PROTEIN_KINASE_ATP"/>
    <property type="match status" value="1"/>
</dbReference>
<proteinExistence type="predicted"/>
<dbReference type="SUPFAM" id="SSF57414">
    <property type="entry name" value="Hairpin loop containing domain-like"/>
    <property type="match status" value="1"/>
</dbReference>
<evidence type="ECO:0000313" key="22">
    <source>
        <dbReference type="EMBL" id="PKU68645.1"/>
    </source>
</evidence>
<dbReference type="FunFam" id="2.90.10.10:FF:000002">
    <property type="entry name" value="Serine/threonine-protein kinase"/>
    <property type="match status" value="1"/>
</dbReference>
<dbReference type="FunFam" id="3.30.200.20:FF:000178">
    <property type="entry name" value="serine/threonine-protein kinase PBS1-like"/>
    <property type="match status" value="1"/>
</dbReference>
<dbReference type="InterPro" id="IPR008271">
    <property type="entry name" value="Ser/Thr_kinase_AS"/>
</dbReference>
<dbReference type="GO" id="GO:0048544">
    <property type="term" value="P:recognition of pollen"/>
    <property type="evidence" value="ECO:0007669"/>
    <property type="project" value="InterPro"/>
</dbReference>
<feature type="domain" description="Apple" evidence="21">
    <location>
        <begin position="336"/>
        <end position="415"/>
    </location>
</feature>
<dbReference type="GO" id="GO:0005524">
    <property type="term" value="F:ATP binding"/>
    <property type="evidence" value="ECO:0007669"/>
    <property type="project" value="UniProtKB-UniRule"/>
</dbReference>
<evidence type="ECO:0000256" key="3">
    <source>
        <dbReference type="ARBA" id="ARBA00022527"/>
    </source>
</evidence>
<evidence type="ECO:0000259" key="19">
    <source>
        <dbReference type="PROSITE" id="PS50011"/>
    </source>
</evidence>
<name>A0A2I0VZ03_9ASPA</name>
<dbReference type="InterPro" id="IPR017441">
    <property type="entry name" value="Protein_kinase_ATP_BS"/>
</dbReference>
<dbReference type="GO" id="GO:0005886">
    <property type="term" value="C:plasma membrane"/>
    <property type="evidence" value="ECO:0007669"/>
    <property type="project" value="UniProtKB-SubCell"/>
</dbReference>
<evidence type="ECO:0000256" key="5">
    <source>
        <dbReference type="ARBA" id="ARBA00022692"/>
    </source>
</evidence>
<dbReference type="FunFam" id="1.10.510.10:FF:000345">
    <property type="entry name" value="G-type lectin S-receptor-like serine/threonine-protein kinase"/>
    <property type="match status" value="1"/>
</dbReference>
<keyword evidence="13" id="KW-1015">Disulfide bond</keyword>
<keyword evidence="7 22" id="KW-0430">Lectin</keyword>
<evidence type="ECO:0000256" key="9">
    <source>
        <dbReference type="ARBA" id="ARBA00022777"/>
    </source>
</evidence>
<keyword evidence="11 17" id="KW-1133">Transmembrane helix</keyword>
<evidence type="ECO:0000256" key="12">
    <source>
        <dbReference type="ARBA" id="ARBA00023136"/>
    </source>
</evidence>
<evidence type="ECO:0000256" key="7">
    <source>
        <dbReference type="ARBA" id="ARBA00022734"/>
    </source>
</evidence>
<feature type="domain" description="Protein kinase" evidence="19">
    <location>
        <begin position="1364"/>
        <end position="1633"/>
    </location>
</feature>
<dbReference type="InterPro" id="IPR011009">
    <property type="entry name" value="Kinase-like_dom_sf"/>
</dbReference>
<dbReference type="GO" id="GO:0045087">
    <property type="term" value="P:innate immune response"/>
    <property type="evidence" value="ECO:0007669"/>
    <property type="project" value="UniProtKB-ARBA"/>
</dbReference>
<reference evidence="22 23" key="1">
    <citation type="journal article" date="2016" name="Sci. Rep.">
        <title>The Dendrobium catenatum Lindl. genome sequence provides insights into polysaccharide synthase, floral development and adaptive evolution.</title>
        <authorList>
            <person name="Zhang G.Q."/>
            <person name="Xu Q."/>
            <person name="Bian C."/>
            <person name="Tsai W.C."/>
            <person name="Yeh C.M."/>
            <person name="Liu K.W."/>
            <person name="Yoshida K."/>
            <person name="Zhang L.S."/>
            <person name="Chang S.B."/>
            <person name="Chen F."/>
            <person name="Shi Y."/>
            <person name="Su Y.Y."/>
            <person name="Zhang Y.Q."/>
            <person name="Chen L.J."/>
            <person name="Yin Y."/>
            <person name="Lin M."/>
            <person name="Huang H."/>
            <person name="Deng H."/>
            <person name="Wang Z.W."/>
            <person name="Zhu S.L."/>
            <person name="Zhao X."/>
            <person name="Deng C."/>
            <person name="Niu S.C."/>
            <person name="Huang J."/>
            <person name="Wang M."/>
            <person name="Liu G.H."/>
            <person name="Yang H.J."/>
            <person name="Xiao X.J."/>
            <person name="Hsiao Y.Y."/>
            <person name="Wu W.L."/>
            <person name="Chen Y.Y."/>
            <person name="Mitsuda N."/>
            <person name="Ohme-Takagi M."/>
            <person name="Luo Y.B."/>
            <person name="Van de Peer Y."/>
            <person name="Liu Z.J."/>
        </authorList>
    </citation>
    <scope>NUCLEOTIDE SEQUENCE [LARGE SCALE GENOMIC DNA]</scope>
    <source>
        <tissue evidence="22">The whole plant</tissue>
    </source>
</reference>
<dbReference type="SMART" id="SM00108">
    <property type="entry name" value="B_lectin"/>
    <property type="match status" value="2"/>
</dbReference>
<evidence type="ECO:0000313" key="23">
    <source>
        <dbReference type="Proteomes" id="UP000233837"/>
    </source>
</evidence>
<evidence type="ECO:0000256" key="13">
    <source>
        <dbReference type="ARBA" id="ARBA00023157"/>
    </source>
</evidence>
<dbReference type="InterPro" id="IPR001480">
    <property type="entry name" value="Bulb-type_lectin_dom"/>
</dbReference>
<dbReference type="Pfam" id="PF00954">
    <property type="entry name" value="S_locus_glycop"/>
    <property type="match status" value="2"/>
</dbReference>
<keyword evidence="12 17" id="KW-0472">Membrane</keyword>
<dbReference type="CDD" id="cd00028">
    <property type="entry name" value="B_lectin"/>
    <property type="match status" value="2"/>
</dbReference>
<evidence type="ECO:0000256" key="4">
    <source>
        <dbReference type="ARBA" id="ARBA00022679"/>
    </source>
</evidence>
<dbReference type="PANTHER" id="PTHR47974:SF19">
    <property type="entry name" value="RECEPTOR-LIKE SERINE_THREONINE-PROTEIN KINASE"/>
    <property type="match status" value="1"/>
</dbReference>
<keyword evidence="4" id="KW-0808">Transferase</keyword>
<keyword evidence="8 16" id="KW-0547">Nucleotide-binding</keyword>
<dbReference type="InterPro" id="IPR001245">
    <property type="entry name" value="Ser-Thr/Tyr_kinase_cat_dom"/>
</dbReference>
<feature type="domain" description="Bulb-type lectin" evidence="20">
    <location>
        <begin position="20"/>
        <end position="145"/>
    </location>
</feature>
<evidence type="ECO:0000256" key="18">
    <source>
        <dbReference type="SAM" id="SignalP"/>
    </source>
</evidence>
<dbReference type="FunFam" id="1.10.510.10:FF:000384">
    <property type="entry name" value="G-type lectin S-receptor-like serine/threonine-protein kinase"/>
    <property type="match status" value="1"/>
</dbReference>
<dbReference type="FunFam" id="3.30.200.20:FF:000330">
    <property type="entry name" value="G-type lectin S-receptor-like serine/threonine-protein kinase At4g03230"/>
    <property type="match status" value="1"/>
</dbReference>
<dbReference type="EMBL" id="KZ503063">
    <property type="protein sequence ID" value="PKU68645.1"/>
    <property type="molecule type" value="Genomic_DNA"/>
</dbReference>
<evidence type="ECO:0000256" key="14">
    <source>
        <dbReference type="ARBA" id="ARBA00023170"/>
    </source>
</evidence>
<dbReference type="SUPFAM" id="SSF56112">
    <property type="entry name" value="Protein kinase-like (PK-like)"/>
    <property type="match status" value="2"/>
</dbReference>
<keyword evidence="5 17" id="KW-0812">Transmembrane</keyword>
<evidence type="ECO:0000256" key="2">
    <source>
        <dbReference type="ARBA" id="ARBA00022475"/>
    </source>
</evidence>
<evidence type="ECO:0000259" key="21">
    <source>
        <dbReference type="PROSITE" id="PS50948"/>
    </source>
</evidence>
<dbReference type="Pfam" id="PF01453">
    <property type="entry name" value="B_lectin"/>
    <property type="match status" value="2"/>
</dbReference>
<dbReference type="PROSITE" id="PS00108">
    <property type="entry name" value="PROTEIN_KINASE_ST"/>
    <property type="match status" value="1"/>
</dbReference>
<feature type="domain" description="Protein kinase" evidence="19">
    <location>
        <begin position="449"/>
        <end position="742"/>
    </location>
</feature>
<dbReference type="Gene3D" id="2.90.10.10">
    <property type="entry name" value="Bulb-type lectin domain"/>
    <property type="match status" value="2"/>
</dbReference>
<dbReference type="SMART" id="SM00473">
    <property type="entry name" value="PAN_AP"/>
    <property type="match status" value="2"/>
</dbReference>
<dbReference type="Proteomes" id="UP000233837">
    <property type="component" value="Unassembled WGS sequence"/>
</dbReference>
<keyword evidence="10 16" id="KW-0067">ATP-binding</keyword>
<keyword evidence="2" id="KW-1003">Cell membrane</keyword>
<keyword evidence="3" id="KW-0723">Serine/threonine-protein kinase</keyword>
<comment type="subcellular location">
    <subcellularLocation>
        <location evidence="1">Cell membrane</location>
        <topology evidence="1">Single-pass type I membrane protein</topology>
    </subcellularLocation>
</comment>
<reference evidence="22 23" key="2">
    <citation type="journal article" date="2017" name="Nature">
        <title>The Apostasia genome and the evolution of orchids.</title>
        <authorList>
            <person name="Zhang G.Q."/>
            <person name="Liu K.W."/>
            <person name="Li Z."/>
            <person name="Lohaus R."/>
            <person name="Hsiao Y.Y."/>
            <person name="Niu S.C."/>
            <person name="Wang J.Y."/>
            <person name="Lin Y.C."/>
            <person name="Xu Q."/>
            <person name="Chen L.J."/>
            <person name="Yoshida K."/>
            <person name="Fujiwara S."/>
            <person name="Wang Z.W."/>
            <person name="Zhang Y.Q."/>
            <person name="Mitsuda N."/>
            <person name="Wang M."/>
            <person name="Liu G.H."/>
            <person name="Pecoraro L."/>
            <person name="Huang H.X."/>
            <person name="Xiao X.J."/>
            <person name="Lin M."/>
            <person name="Wu X.Y."/>
            <person name="Wu W.L."/>
            <person name="Chen Y.Y."/>
            <person name="Chang S.B."/>
            <person name="Sakamoto S."/>
            <person name="Ohme-Takagi M."/>
            <person name="Yagi M."/>
            <person name="Zeng S.J."/>
            <person name="Shen C.Y."/>
            <person name="Yeh C.M."/>
            <person name="Luo Y.B."/>
            <person name="Tsai W.C."/>
            <person name="Van de Peer Y."/>
            <person name="Liu Z.J."/>
        </authorList>
    </citation>
    <scope>NUCLEOTIDE SEQUENCE [LARGE SCALE GENOMIC DNA]</scope>
    <source>
        <tissue evidence="22">The whole plant</tissue>
    </source>
</reference>
<dbReference type="PROSITE" id="PS50948">
    <property type="entry name" value="PAN"/>
    <property type="match status" value="2"/>
</dbReference>
<feature type="binding site" evidence="16">
    <location>
        <position position="1392"/>
    </location>
    <ligand>
        <name>ATP</name>
        <dbReference type="ChEBI" id="CHEBI:30616"/>
    </ligand>
</feature>
<evidence type="ECO:0000259" key="20">
    <source>
        <dbReference type="PROSITE" id="PS50927"/>
    </source>
</evidence>
<dbReference type="InterPro" id="IPR003609">
    <property type="entry name" value="Pan_app"/>
</dbReference>
<keyword evidence="14 22" id="KW-0675">Receptor</keyword>
<gene>
    <name evidence="22" type="ORF">MA16_Dca022456</name>
</gene>
<evidence type="ECO:0000256" key="16">
    <source>
        <dbReference type="PROSITE-ProRule" id="PRU10141"/>
    </source>
</evidence>
<dbReference type="CDD" id="cd14066">
    <property type="entry name" value="STKc_IRAK"/>
    <property type="match status" value="1"/>
</dbReference>
<evidence type="ECO:0000256" key="15">
    <source>
        <dbReference type="ARBA" id="ARBA00023180"/>
    </source>
</evidence>
<dbReference type="InterPro" id="IPR000719">
    <property type="entry name" value="Prot_kinase_dom"/>
</dbReference>
<sequence length="1665" mass="185840">MILLLILLLSSTLILHSAPTDTITPSQTLAAEQTIISTGGTFELGFFNATTPSSSFLGIWYHKIPIRKMVWVANRKSPITAQNATFSLTSDGNILITAGDVNNGGIRTVWSTNTSGVKIPSLKLLDSGNLVLTDGGSNAIIWASFDYPSDTLLPNMELGLDLKRHLEKQLMSWKSPNDPSPGLYTFGLRQTGSPELILKNGSNIEYRTGPWTGVSWSGIPQMNSDVHFNFIFVVQPDKIFYTDTVTDNKSEMTLTTLDPSGGLQRLMWLGGQWRQYWRLPEDKCDGYGTCGAFGICSMYYPEGVCKCLQGFEPRTVIDWTLRDYSGGCKRGTALACSGRDGFVKVSAVKPPDTENVTVVAGLGVEDCGSLCLGKCSCVAYVVLGGNCLWWVDQLVDTKKFPQGTQGGVDLYLRLAAADLGHGYAKGSIRKEMELPVFDMSAIEIATNNFSDENKLGQGGFGPVYKGHFEDGQEIAVKRLSRNSVQGLDEFMNEVMLIAKLQHRNLVRLLGCCIQGEERLLIYEYMPNKSLDSFIFGATRRVSPIRALVARWGRIQCDRCDEAGKPYTRSYSVVGTILDLDIDIADDCYARDLKVSNILLDKELNPKISDFGMARIVGGDQMQESTQKVLTHLYDSGYMSPEYAMQGIFSVKSDVFSFGVIVLEVLTGKKNRVFDPNESHVSLAWTLWLENKSLELIEDALKYDYHEQEVLRCMQVGLLCVQEGSEDRPTMASVILMLGSEAMTLPQPKRPGFYLKDDSKKDANSTIPCSADDLALLKDFLKDIRILLYDQDRESAADTKIKLEAMDYKYKIHMLSVSGLLPRRLGRIKSLDINQKNIFSSSTSNFPLLLVTERSSLMAFLLALPLSCNLFSLLRMVFFMVFVSANAPLSAPTDTIYPGQSLTGSQTIISKEGNFELGFFSPGKSSNFYIGIWYKKISKQTVIWVANREKPVLNTSSAELKLSDDGHLVLLDNFKNFIWSSNSTRQTSNYTSAVLLDNGNLILRDLSNNSTVTWQSFDHPTDTFVPGSWIGMNKITGEYQTLTSWKNSEDPSPGYFSETIDPSGTSEFFLEWNKTIKYWRSGLWTGHYFAAVPILPEMKPHTIVTVTYVDNKERRYTTCFYRDPSSSKITRQVMDVAGQIKQFVWMDDLKDWALFFSRPSLKCDIYFLCGPFGVCDEKSSLVCGCAHGFQPASLRDWQLNDWSSGCERKTKLHCSGNISDEKVGFLKMPNMLLPSNYVHLSVYSLEDCRSACLSNCSCSAYTYNGSGCLTWNEELRNLQQLYDGDDRAQTIYVRLAASDLPSSSDDNKRSIIIICIAVVSGVGAVLCALLCLALRCRRKMFISIKKEGEGPLIRFTYAELQYMTKNFSEKLGVGGFGSVFKGAVPDSNAIAVKRLEGVQQGEKQFRTEVSTLGFIQHINLINLRGFCSEGNNKLLVYDFMQNGSLDSRLFNENCEVLSWRTRYEIIQGIARGLAYLHENCRECIVHCDIKPENILLDEKNCPKLADFGMAKLIGKDFSRVLTTMRGTIGYLAPEWISGLPITPKADVYSFGMMLFEIISGRRNRIPEFDFTFFPAWAASKISQGEVLVLLDERLKGDVAIEELVIVSRIASWCIQDSESHRPSMGQIVLILENIAEVNVPPVPGSLKELAENKDLESDVYYSATLS</sequence>
<dbReference type="InterPro" id="IPR000858">
    <property type="entry name" value="S_locus_glycoprot_dom"/>
</dbReference>
<evidence type="ECO:0000256" key="17">
    <source>
        <dbReference type="SAM" id="Phobius"/>
    </source>
</evidence>
<evidence type="ECO:0000256" key="10">
    <source>
        <dbReference type="ARBA" id="ARBA00022840"/>
    </source>
</evidence>
<evidence type="ECO:0000256" key="8">
    <source>
        <dbReference type="ARBA" id="ARBA00022741"/>
    </source>
</evidence>
<feature type="domain" description="Bulb-type lectin" evidence="20">
    <location>
        <begin position="892"/>
        <end position="1015"/>
    </location>
</feature>
<accession>A0A2I0VZ03</accession>
<keyword evidence="6 18" id="KW-0732">Signal</keyword>
<dbReference type="PROSITE" id="PS50927">
    <property type="entry name" value="BULB_LECTIN"/>
    <property type="match status" value="2"/>
</dbReference>
<evidence type="ECO:0000256" key="1">
    <source>
        <dbReference type="ARBA" id="ARBA00004251"/>
    </source>
</evidence>
<dbReference type="Pfam" id="PF07714">
    <property type="entry name" value="PK_Tyr_Ser-Thr"/>
    <property type="match status" value="1"/>
</dbReference>